<name>A0A5N6L117_9ROSI</name>
<comment type="caution">
    <text evidence="4">The sequence shown here is derived from an EMBL/GenBank/DDBJ whole genome shotgun (WGS) entry which is preliminary data.</text>
</comment>
<dbReference type="Pfam" id="PF12456">
    <property type="entry name" value="hSac2"/>
    <property type="match status" value="1"/>
</dbReference>
<evidence type="ECO:0000313" key="5">
    <source>
        <dbReference type="Proteomes" id="UP000327013"/>
    </source>
</evidence>
<sequence length="968" mass="106449">MTWLCDGLDMLFRAIGHGDCLESLAGAMPGLVRKLIVLAAVDGLILQPLAPWNTRGAPSVHIAYGTHAVTRLSLSEAAQATAVENDDGDTGGLEVHAVVGLLKIASFAYLIAVSRREQVAQLWNKPVYAITDVSLIPLSSRHDAESAITRATRSIAGDDLGDDDDSDPEHIAHLDEDWLDDLVLHGNKNPPSSRSRRGSLKEPSVAEDVMRNKGAYGRFSGGWFSRTGWTSGQRKNMGLSSQEDLLKPADVVVGASPFSSPSLTPAKSQDPPDTTPLDPSAISEHLKSSGNSAAVEDRITALVPKLVQTTKLLFGSKTFFYAYDHDITRRLPELDLQPTDTPLYRRVDPQYFWNNNLSRLFVDAGLDEYVLPVMQGFIGQRAFTIASTQSKSKAQPNSVETEGIDTTEVSAFQNSFLVSLVSRRSIRRSGLRYLRRGIDEEGNVANSVETEQLLSRPSWDSASPVQSFVQVRGSIPLFFTQTPYNLKPVPKLHGSPEANARATKLHFQTLSGRYGFLHAISLVNGHGNEAEIGTAYQAAVDHLNANGGIDSKPIGFEWFDFHTVCKGMKFENVSQLLDSTASFLDSCAWSTVKSSNLQQLQKGVMRVNCMDCLDRTNVVQSSFAERILSHQLSAVLHTSIDLRSDPSTTWLATLWADNGDAVSLAYTSTAALKGDYVRTRRRNVFGLLTDLSLTLSRYYHNLFEDFFVQSALDYLLGNVNARVFADFEAGVRGADLSVDVNRVRREAVDACARKLIQGEDGTEELLGGWAMAAPADDISMADSKPTGSFGAVHPNKVMYETIFLLTDRCVARVSYDWEAEHVGDVHRVPLEKIKSLQWGTWICDTLSPSQMDETRNVGFIVAFEKPEHELGTIRDGAKPDHAIVGTVAFKALSTRSAVVRPEQQDTMKLGERDLVRHVCEEIARAIGELKQEHNVDVVEKDIVSLEQARKSTGYIDQLGHSLKKMVWG</sequence>
<dbReference type="PANTHER" id="PTHR45662:SF7">
    <property type="entry name" value="SACI DOMAIN PROTEIN (AFU_ORTHOLOGUE AFUA_1G15890)"/>
    <property type="match status" value="1"/>
</dbReference>
<feature type="compositionally biased region" description="Polar residues" evidence="1">
    <location>
        <begin position="257"/>
        <end position="267"/>
    </location>
</feature>
<feature type="region of interest" description="Disordered" evidence="1">
    <location>
        <begin position="256"/>
        <end position="289"/>
    </location>
</feature>
<feature type="domain" description="SAC" evidence="2">
    <location>
        <begin position="310"/>
        <end position="668"/>
    </location>
</feature>
<feature type="region of interest" description="Disordered" evidence="1">
    <location>
        <begin position="183"/>
        <end position="206"/>
    </location>
</feature>
<protein>
    <recommendedName>
        <fullName evidence="6">SAC domain-containing protein</fullName>
    </recommendedName>
</protein>
<dbReference type="InterPro" id="IPR002013">
    <property type="entry name" value="SAC_dom"/>
</dbReference>
<dbReference type="InterPro" id="IPR034753">
    <property type="entry name" value="hSac2"/>
</dbReference>
<accession>A0A5N6L117</accession>
<proteinExistence type="predicted"/>
<keyword evidence="5" id="KW-1185">Reference proteome</keyword>
<evidence type="ECO:0000256" key="1">
    <source>
        <dbReference type="SAM" id="MobiDB-lite"/>
    </source>
</evidence>
<dbReference type="InterPro" id="IPR022158">
    <property type="entry name" value="Inositol_phosphatase"/>
</dbReference>
<dbReference type="GO" id="GO:0046856">
    <property type="term" value="P:phosphatidylinositol dephosphorylation"/>
    <property type="evidence" value="ECO:0007669"/>
    <property type="project" value="TreeGrafter"/>
</dbReference>
<dbReference type="GO" id="GO:0043812">
    <property type="term" value="F:phosphatidylinositol-4-phosphate phosphatase activity"/>
    <property type="evidence" value="ECO:0007669"/>
    <property type="project" value="TreeGrafter"/>
</dbReference>
<dbReference type="PANTHER" id="PTHR45662">
    <property type="entry name" value="PHOSPHATIDYLINOSITIDE PHOSPHATASE SAC1"/>
    <property type="match status" value="1"/>
</dbReference>
<reference evidence="4 5" key="1">
    <citation type="submission" date="2019-06" db="EMBL/GenBank/DDBJ databases">
        <title>A chromosomal-level reference genome of Carpinus fangiana (Coryloideae, Betulaceae).</title>
        <authorList>
            <person name="Yang X."/>
            <person name="Wang Z."/>
            <person name="Zhang L."/>
            <person name="Hao G."/>
            <person name="Liu J."/>
            <person name="Yang Y."/>
        </authorList>
    </citation>
    <scope>NUCLEOTIDE SEQUENCE [LARGE SCALE GENOMIC DNA]</scope>
    <source>
        <strain evidence="4">Cfa_2016G</strain>
        <tissue evidence="4">Leaf</tissue>
    </source>
</reference>
<evidence type="ECO:0000259" key="3">
    <source>
        <dbReference type="PROSITE" id="PS51791"/>
    </source>
</evidence>
<dbReference type="AlphaFoldDB" id="A0A5N6L117"/>
<evidence type="ECO:0008006" key="6">
    <source>
        <dbReference type="Google" id="ProtNLM"/>
    </source>
</evidence>
<evidence type="ECO:0000259" key="2">
    <source>
        <dbReference type="PROSITE" id="PS50275"/>
    </source>
</evidence>
<dbReference type="Proteomes" id="UP000327013">
    <property type="component" value="Unassembled WGS sequence"/>
</dbReference>
<organism evidence="4 5">
    <name type="scientific">Carpinus fangiana</name>
    <dbReference type="NCBI Taxonomy" id="176857"/>
    <lineage>
        <taxon>Eukaryota</taxon>
        <taxon>Viridiplantae</taxon>
        <taxon>Streptophyta</taxon>
        <taxon>Embryophyta</taxon>
        <taxon>Tracheophyta</taxon>
        <taxon>Spermatophyta</taxon>
        <taxon>Magnoliopsida</taxon>
        <taxon>eudicotyledons</taxon>
        <taxon>Gunneridae</taxon>
        <taxon>Pentapetalae</taxon>
        <taxon>rosids</taxon>
        <taxon>fabids</taxon>
        <taxon>Fagales</taxon>
        <taxon>Betulaceae</taxon>
        <taxon>Carpinus</taxon>
    </lineage>
</organism>
<dbReference type="PROSITE" id="PS51791">
    <property type="entry name" value="HSAC2"/>
    <property type="match status" value="1"/>
</dbReference>
<dbReference type="GO" id="GO:0005783">
    <property type="term" value="C:endoplasmic reticulum"/>
    <property type="evidence" value="ECO:0007669"/>
    <property type="project" value="TreeGrafter"/>
</dbReference>
<dbReference type="OrthoDB" id="405996at2759"/>
<feature type="domain" description="HSac2" evidence="3">
    <location>
        <begin position="738"/>
        <end position="907"/>
    </location>
</feature>
<evidence type="ECO:0000313" key="4">
    <source>
        <dbReference type="EMBL" id="KAB8527789.1"/>
    </source>
</evidence>
<dbReference type="EMBL" id="VIBQ01000056">
    <property type="protein sequence ID" value="KAB8527789.1"/>
    <property type="molecule type" value="Genomic_DNA"/>
</dbReference>
<dbReference type="Pfam" id="PF02383">
    <property type="entry name" value="Syja_N"/>
    <property type="match status" value="1"/>
</dbReference>
<gene>
    <name evidence="4" type="ORF">FH972_025441</name>
</gene>
<dbReference type="PROSITE" id="PS50275">
    <property type="entry name" value="SAC"/>
    <property type="match status" value="1"/>
</dbReference>